<dbReference type="Pfam" id="PF09335">
    <property type="entry name" value="VTT_dom"/>
    <property type="match status" value="1"/>
</dbReference>
<keyword evidence="2 6" id="KW-1003">Cell membrane</keyword>
<evidence type="ECO:0000313" key="8">
    <source>
        <dbReference type="EMBL" id="CAA9235605.1"/>
    </source>
</evidence>
<dbReference type="InterPro" id="IPR015414">
    <property type="entry name" value="TMEM64"/>
</dbReference>
<keyword evidence="5 6" id="KW-0472">Membrane</keyword>
<feature type="transmembrane region" description="Helical" evidence="6">
    <location>
        <begin position="42"/>
        <end position="64"/>
    </location>
</feature>
<feature type="transmembrane region" description="Helical" evidence="6">
    <location>
        <begin position="76"/>
        <end position="102"/>
    </location>
</feature>
<keyword evidence="3 6" id="KW-0812">Transmembrane</keyword>
<name>A0A6J4HXD2_9BACT</name>
<dbReference type="InterPro" id="IPR032816">
    <property type="entry name" value="VTT_dom"/>
</dbReference>
<organism evidence="8">
    <name type="scientific">uncultured Chthoniobacterales bacterium</name>
    <dbReference type="NCBI Taxonomy" id="1836801"/>
    <lineage>
        <taxon>Bacteria</taxon>
        <taxon>Pseudomonadati</taxon>
        <taxon>Verrucomicrobiota</taxon>
        <taxon>Spartobacteria</taxon>
        <taxon>Chthoniobacterales</taxon>
        <taxon>environmental samples</taxon>
    </lineage>
</organism>
<dbReference type="EMBL" id="CADCTA010000057">
    <property type="protein sequence ID" value="CAA9235605.1"/>
    <property type="molecule type" value="Genomic_DNA"/>
</dbReference>
<gene>
    <name evidence="8" type="ORF">AVDCRST_MAG42-1811</name>
</gene>
<accession>A0A6J4HXD2</accession>
<evidence type="ECO:0000256" key="6">
    <source>
        <dbReference type="RuleBase" id="RU366058"/>
    </source>
</evidence>
<evidence type="ECO:0000256" key="4">
    <source>
        <dbReference type="ARBA" id="ARBA00022989"/>
    </source>
</evidence>
<evidence type="ECO:0000256" key="3">
    <source>
        <dbReference type="ARBA" id="ARBA00022692"/>
    </source>
</evidence>
<comment type="subcellular location">
    <subcellularLocation>
        <location evidence="1 6">Cell membrane</location>
        <topology evidence="1 6">Multi-pass membrane protein</topology>
    </subcellularLocation>
</comment>
<keyword evidence="4 6" id="KW-1133">Transmembrane helix</keyword>
<comment type="similarity">
    <text evidence="6">Belongs to the TVP38/TMEM64 family.</text>
</comment>
<feature type="transmembrane region" description="Helical" evidence="6">
    <location>
        <begin position="201"/>
        <end position="220"/>
    </location>
</feature>
<feature type="transmembrane region" description="Helical" evidence="6">
    <location>
        <begin position="12"/>
        <end position="30"/>
    </location>
</feature>
<evidence type="ECO:0000259" key="7">
    <source>
        <dbReference type="Pfam" id="PF09335"/>
    </source>
</evidence>
<evidence type="ECO:0000256" key="2">
    <source>
        <dbReference type="ARBA" id="ARBA00022475"/>
    </source>
</evidence>
<proteinExistence type="inferred from homology"/>
<dbReference type="PANTHER" id="PTHR12677:SF59">
    <property type="entry name" value="GOLGI APPARATUS MEMBRANE PROTEIN TVP38-RELATED"/>
    <property type="match status" value="1"/>
</dbReference>
<reference evidence="8" key="1">
    <citation type="submission" date="2020-02" db="EMBL/GenBank/DDBJ databases">
        <authorList>
            <person name="Meier V. D."/>
        </authorList>
    </citation>
    <scope>NUCLEOTIDE SEQUENCE</scope>
    <source>
        <strain evidence="8">AVDCRST_MAG42</strain>
    </source>
</reference>
<feature type="domain" description="VTT" evidence="7">
    <location>
        <begin position="65"/>
        <end position="183"/>
    </location>
</feature>
<evidence type="ECO:0000256" key="1">
    <source>
        <dbReference type="ARBA" id="ARBA00004651"/>
    </source>
</evidence>
<sequence>MVEVRRALYVQFGGLLLVGILIFVLSRFFPLADILAAVQQRVMGWGAWSAICYPLLYACCNVLLLPGGFLSLGGGFFFGLWWGFLIILVGNVGGAAISFYISRWIGRRWLRRRLMQNRTLEALEPAVEREGWKIILLSQLHPLFPTSLLNYLYGLTTIRFRTCMLWVAIGQAPGLFLYAYLGTLGQLGLNLVRGKSHPHLIEYFIWGGGLVTSVVVLLMLGRIALRLLKEAEEAAKPNGAAAESTEYSIDNNLATKRL</sequence>
<dbReference type="AlphaFoldDB" id="A0A6J4HXD2"/>
<dbReference type="GO" id="GO:0005886">
    <property type="term" value="C:plasma membrane"/>
    <property type="evidence" value="ECO:0007669"/>
    <property type="project" value="UniProtKB-SubCell"/>
</dbReference>
<protein>
    <recommendedName>
        <fullName evidence="6">TVP38/TMEM64 family membrane protein</fullName>
    </recommendedName>
</protein>
<evidence type="ECO:0000256" key="5">
    <source>
        <dbReference type="ARBA" id="ARBA00023136"/>
    </source>
</evidence>
<dbReference type="PANTHER" id="PTHR12677">
    <property type="entry name" value="GOLGI APPARATUS MEMBRANE PROTEIN TVP38-RELATED"/>
    <property type="match status" value="1"/>
</dbReference>
<feature type="transmembrane region" description="Helical" evidence="6">
    <location>
        <begin position="163"/>
        <end position="181"/>
    </location>
</feature>